<evidence type="ECO:0000313" key="2">
    <source>
        <dbReference type="Proteomes" id="UP000315289"/>
    </source>
</evidence>
<dbReference type="EMBL" id="VOAH01000001">
    <property type="protein sequence ID" value="TVP41812.1"/>
    <property type="molecule type" value="Genomic_DNA"/>
</dbReference>
<dbReference type="Proteomes" id="UP000315289">
    <property type="component" value="Unassembled WGS sequence"/>
</dbReference>
<organism evidence="1 2">
    <name type="scientific">Candidatus Nitrosocosmicus arcticus</name>
    <dbReference type="NCBI Taxonomy" id="2035267"/>
    <lineage>
        <taxon>Archaea</taxon>
        <taxon>Nitrososphaerota</taxon>
        <taxon>Nitrososphaeria</taxon>
        <taxon>Nitrososphaerales</taxon>
        <taxon>Nitrososphaeraceae</taxon>
        <taxon>Candidatus Nitrosocosmicus</taxon>
    </lineage>
</organism>
<dbReference type="AlphaFoldDB" id="A0A557SYX9"/>
<accession>A0A557SYX9</accession>
<gene>
    <name evidence="1" type="ORF">NARC_10218</name>
</gene>
<name>A0A557SYX9_9ARCH</name>
<sequence>MLHKDKFDGTRLEKLIFHPCQITCIIYLEPTFEARGVGFEALL</sequence>
<evidence type="ECO:0000313" key="1">
    <source>
        <dbReference type="EMBL" id="TVP41812.1"/>
    </source>
</evidence>
<comment type="caution">
    <text evidence="1">The sequence shown here is derived from an EMBL/GenBank/DDBJ whole genome shotgun (WGS) entry which is preliminary data.</text>
</comment>
<keyword evidence="2" id="KW-1185">Reference proteome</keyword>
<reference evidence="1 2" key="1">
    <citation type="journal article" date="2019" name="Front. Microbiol.">
        <title>Ammonia Oxidation by the Arctic Terrestrial Thaumarchaeote Candidatus Nitrosocosmicus arcticus Is Stimulated by Increasing Temperatures.</title>
        <authorList>
            <person name="Alves R.J.E."/>
            <person name="Kerou M."/>
            <person name="Zappe A."/>
            <person name="Bittner R."/>
            <person name="Abby S.S."/>
            <person name="Schmidt H.A."/>
            <person name="Pfeifer K."/>
            <person name="Schleper C."/>
        </authorList>
    </citation>
    <scope>NUCLEOTIDE SEQUENCE [LARGE SCALE GENOMIC DNA]</scope>
    <source>
        <strain evidence="1 2">Kfb</strain>
    </source>
</reference>
<protein>
    <submittedName>
        <fullName evidence="1">Uncharacterized protein</fullName>
    </submittedName>
</protein>
<proteinExistence type="predicted"/>